<evidence type="ECO:0000256" key="2">
    <source>
        <dbReference type="ARBA" id="ARBA00009610"/>
    </source>
</evidence>
<reference evidence="6" key="1">
    <citation type="submission" date="2021-01" db="EMBL/GenBank/DDBJ databases">
        <authorList>
            <person name="Corre E."/>
            <person name="Pelletier E."/>
            <person name="Niang G."/>
            <person name="Scheremetjew M."/>
            <person name="Finn R."/>
            <person name="Kale V."/>
            <person name="Holt S."/>
            <person name="Cochrane G."/>
            <person name="Meng A."/>
            <person name="Brown T."/>
            <person name="Cohen L."/>
        </authorList>
    </citation>
    <scope>NUCLEOTIDE SEQUENCE</scope>
    <source>
        <strain evidence="6">RCC856</strain>
    </source>
</reference>
<feature type="signal peptide" evidence="3">
    <location>
        <begin position="1"/>
        <end position="15"/>
    </location>
</feature>
<dbReference type="EMBL" id="HBHU01014265">
    <property type="protein sequence ID" value="CAE0028911.1"/>
    <property type="molecule type" value="Transcribed_RNA"/>
</dbReference>
<sequence>MPILLGLCLLHACRATKYERVTLFKGIGAQIESGGLLMQTSKTFFERNEIAAVLINEAVTAVDVYYYLCFVIKGSEELAIGFPTSRPSANFLAQVYKEAKRFFPPTF</sequence>
<dbReference type="GO" id="GO:0006506">
    <property type="term" value="P:GPI anchor biosynthetic process"/>
    <property type="evidence" value="ECO:0007669"/>
    <property type="project" value="UniProtKB-UniPathway"/>
</dbReference>
<dbReference type="UniPathway" id="UPA00196"/>
<dbReference type="InterPro" id="IPR019328">
    <property type="entry name" value="PIGH-H_dom"/>
</dbReference>
<evidence type="ECO:0000313" key="5">
    <source>
        <dbReference type="EMBL" id="CAE0028911.1"/>
    </source>
</evidence>
<evidence type="ECO:0000256" key="1">
    <source>
        <dbReference type="ARBA" id="ARBA00004687"/>
    </source>
</evidence>
<comment type="pathway">
    <text evidence="1">Glycolipid biosynthesis; glycosylphosphatidylinositol-anchor biosynthesis.</text>
</comment>
<evidence type="ECO:0000313" key="6">
    <source>
        <dbReference type="EMBL" id="CAE0028912.1"/>
    </source>
</evidence>
<evidence type="ECO:0000259" key="4">
    <source>
        <dbReference type="Pfam" id="PF10181"/>
    </source>
</evidence>
<evidence type="ECO:0000256" key="3">
    <source>
        <dbReference type="SAM" id="SignalP"/>
    </source>
</evidence>
<proteinExistence type="inferred from homology"/>
<dbReference type="AlphaFoldDB" id="A0A7S2Z9L9"/>
<feature type="chain" id="PRO_5035680901" description="Phosphatidylinositol N-acetylglucosaminyltransferase subunit H conserved domain-containing protein" evidence="3">
    <location>
        <begin position="16"/>
        <end position="107"/>
    </location>
</feature>
<feature type="domain" description="Phosphatidylinositol N-acetylglucosaminyltransferase subunit H conserved" evidence="4">
    <location>
        <begin position="21"/>
        <end position="83"/>
    </location>
</feature>
<keyword evidence="3" id="KW-0732">Signal</keyword>
<dbReference type="GO" id="GO:0000506">
    <property type="term" value="C:glycosylphosphatidylinositol-N-acetylglucosaminyltransferase (GPI-GnT) complex"/>
    <property type="evidence" value="ECO:0007669"/>
    <property type="project" value="InterPro"/>
</dbReference>
<name>A0A7S2Z9L9_9CHLO</name>
<organism evidence="6">
    <name type="scientific">Chloropicon laureae</name>
    <dbReference type="NCBI Taxonomy" id="464258"/>
    <lineage>
        <taxon>Eukaryota</taxon>
        <taxon>Viridiplantae</taxon>
        <taxon>Chlorophyta</taxon>
        <taxon>Chloropicophyceae</taxon>
        <taxon>Chloropicales</taxon>
        <taxon>Chloropicaceae</taxon>
        <taxon>Chloropicon</taxon>
    </lineage>
</organism>
<dbReference type="InterPro" id="IPR044215">
    <property type="entry name" value="PIG-H"/>
</dbReference>
<accession>A0A7S2Z9L9</accession>
<dbReference type="PANTHER" id="PTHR15231:SF1">
    <property type="entry name" value="PHOSPHATIDYLINOSITOL N-ACETYLGLUCOSAMINYLTRANSFERASE SUBUNIT H"/>
    <property type="match status" value="1"/>
</dbReference>
<dbReference type="EMBL" id="HBHU01014266">
    <property type="protein sequence ID" value="CAE0028912.1"/>
    <property type="molecule type" value="Transcribed_RNA"/>
</dbReference>
<gene>
    <name evidence="5" type="ORF">CLAU1311_LOCUS9318</name>
    <name evidence="6" type="ORF">CLAU1311_LOCUS9319</name>
</gene>
<dbReference type="Pfam" id="PF10181">
    <property type="entry name" value="PIG-H"/>
    <property type="match status" value="1"/>
</dbReference>
<comment type="similarity">
    <text evidence="2">Belongs to the PIGH family.</text>
</comment>
<dbReference type="PANTHER" id="PTHR15231">
    <property type="entry name" value="PHOSPHATIDYLINOSITOL N-ACETYLGLUCOSAMINYLTRANSFERASE SUBUNIT H"/>
    <property type="match status" value="1"/>
</dbReference>
<protein>
    <recommendedName>
        <fullName evidence="4">Phosphatidylinositol N-acetylglucosaminyltransferase subunit H conserved domain-containing protein</fullName>
    </recommendedName>
</protein>